<dbReference type="FunFam" id="3.30.70.270:FF:000001">
    <property type="entry name" value="Diguanylate cyclase domain protein"/>
    <property type="match status" value="1"/>
</dbReference>
<dbReference type="STRING" id="645517.A6F65_01868"/>
<dbReference type="InterPro" id="IPR043128">
    <property type="entry name" value="Rev_trsase/Diguanyl_cyclase"/>
</dbReference>
<feature type="domain" description="GGDEF" evidence="9">
    <location>
        <begin position="439"/>
        <end position="571"/>
    </location>
</feature>
<feature type="transmembrane region" description="Helical" evidence="7">
    <location>
        <begin position="119"/>
        <end position="141"/>
    </location>
</feature>
<dbReference type="InterPro" id="IPR000160">
    <property type="entry name" value="GGDEF_dom"/>
</dbReference>
<evidence type="ECO:0000256" key="7">
    <source>
        <dbReference type="SAM" id="Phobius"/>
    </source>
</evidence>
<dbReference type="AlphaFoldDB" id="A0A1C7DA27"/>
<dbReference type="EC" id="2.7.7.65" evidence="2"/>
<dbReference type="Proteomes" id="UP000092698">
    <property type="component" value="Chromosome"/>
</dbReference>
<evidence type="ECO:0000259" key="9">
    <source>
        <dbReference type="PROSITE" id="PS50887"/>
    </source>
</evidence>
<dbReference type="PROSITE" id="PS50113">
    <property type="entry name" value="PAC"/>
    <property type="match status" value="1"/>
</dbReference>
<dbReference type="KEGG" id="anh:A6F65_01868"/>
<dbReference type="GO" id="GO:0043709">
    <property type="term" value="P:cell adhesion involved in single-species biofilm formation"/>
    <property type="evidence" value="ECO:0007669"/>
    <property type="project" value="TreeGrafter"/>
</dbReference>
<feature type="domain" description="PAC" evidence="8">
    <location>
        <begin position="342"/>
        <end position="393"/>
    </location>
</feature>
<dbReference type="SMART" id="SM00267">
    <property type="entry name" value="GGDEF"/>
    <property type="match status" value="1"/>
</dbReference>
<dbReference type="InterPro" id="IPR035965">
    <property type="entry name" value="PAS-like_dom_sf"/>
</dbReference>
<dbReference type="InterPro" id="IPR000014">
    <property type="entry name" value="PAS"/>
</dbReference>
<feature type="transmembrane region" description="Helical" evidence="7">
    <location>
        <begin position="161"/>
        <end position="184"/>
    </location>
</feature>
<evidence type="ECO:0000259" key="8">
    <source>
        <dbReference type="PROSITE" id="PS50113"/>
    </source>
</evidence>
<dbReference type="GO" id="GO:0052621">
    <property type="term" value="F:diguanylate cyclase activity"/>
    <property type="evidence" value="ECO:0007669"/>
    <property type="project" value="UniProtKB-EC"/>
</dbReference>
<dbReference type="Pfam" id="PF08447">
    <property type="entry name" value="PAS_3"/>
    <property type="match status" value="1"/>
</dbReference>
<evidence type="ECO:0000256" key="3">
    <source>
        <dbReference type="ARBA" id="ARBA00022475"/>
    </source>
</evidence>
<dbReference type="NCBIfam" id="TIGR00254">
    <property type="entry name" value="GGDEF"/>
    <property type="match status" value="1"/>
</dbReference>
<dbReference type="PANTHER" id="PTHR45138">
    <property type="entry name" value="REGULATORY COMPONENTS OF SENSORY TRANSDUCTION SYSTEM"/>
    <property type="match status" value="1"/>
</dbReference>
<evidence type="ECO:0000313" key="10">
    <source>
        <dbReference type="EMBL" id="ANU08163.1"/>
    </source>
</evidence>
<keyword evidence="10" id="KW-0808">Transferase</keyword>
<reference evidence="10 11" key="1">
    <citation type="submission" date="2016-07" db="EMBL/GenBank/DDBJ databases">
        <title>Complete genome sequence of Altererythrobacter namhicola JCM 16345T, containing esterase-encoding genes.</title>
        <authorList>
            <person name="Cheng H."/>
            <person name="Wu Y.-H."/>
            <person name="Jian S.-L."/>
            <person name="Huo Y.-Y."/>
            <person name="Wang C.-S."/>
            <person name="Xu X.-W."/>
        </authorList>
    </citation>
    <scope>NUCLEOTIDE SEQUENCE [LARGE SCALE GENOMIC DNA]</scope>
    <source>
        <strain evidence="10 11">JCM 16345</strain>
    </source>
</reference>
<dbReference type="Gene3D" id="3.30.450.20">
    <property type="entry name" value="PAS domain"/>
    <property type="match status" value="1"/>
</dbReference>
<dbReference type="SMART" id="SM00086">
    <property type="entry name" value="PAC"/>
    <property type="match status" value="1"/>
</dbReference>
<evidence type="ECO:0000313" key="11">
    <source>
        <dbReference type="Proteomes" id="UP000092698"/>
    </source>
</evidence>
<dbReference type="InterPro" id="IPR007895">
    <property type="entry name" value="MASE1"/>
</dbReference>
<dbReference type="Gene3D" id="3.30.70.270">
    <property type="match status" value="1"/>
</dbReference>
<gene>
    <name evidence="10" type="primary">adrA</name>
    <name evidence="10" type="ORF">A6F65_01868</name>
</gene>
<dbReference type="Pfam" id="PF00990">
    <property type="entry name" value="GGDEF"/>
    <property type="match status" value="1"/>
</dbReference>
<dbReference type="PATRIC" id="fig|645517.4.peg.1855"/>
<keyword evidence="6 7" id="KW-0472">Membrane</keyword>
<proteinExistence type="predicted"/>
<keyword evidence="10" id="KW-0548">Nucleotidyltransferase</keyword>
<organism evidence="10 11">
    <name type="scientific">Paraurantiacibacter namhicola</name>
    <dbReference type="NCBI Taxonomy" id="645517"/>
    <lineage>
        <taxon>Bacteria</taxon>
        <taxon>Pseudomonadati</taxon>
        <taxon>Pseudomonadota</taxon>
        <taxon>Alphaproteobacteria</taxon>
        <taxon>Sphingomonadales</taxon>
        <taxon>Erythrobacteraceae</taxon>
        <taxon>Paraurantiacibacter</taxon>
    </lineage>
</organism>
<dbReference type="InterPro" id="IPR013655">
    <property type="entry name" value="PAS_fold_3"/>
</dbReference>
<evidence type="ECO:0000256" key="1">
    <source>
        <dbReference type="ARBA" id="ARBA00004651"/>
    </source>
</evidence>
<dbReference type="PANTHER" id="PTHR45138:SF24">
    <property type="entry name" value="DIGUANYLATE CYCLASE DGCC-RELATED"/>
    <property type="match status" value="1"/>
</dbReference>
<name>A0A1C7DA27_9SPHN</name>
<evidence type="ECO:0000256" key="4">
    <source>
        <dbReference type="ARBA" id="ARBA00022692"/>
    </source>
</evidence>
<keyword evidence="11" id="KW-1185">Reference proteome</keyword>
<dbReference type="InterPro" id="IPR050469">
    <property type="entry name" value="Diguanylate_Cyclase"/>
</dbReference>
<keyword evidence="4 7" id="KW-0812">Transmembrane</keyword>
<dbReference type="GO" id="GO:1902201">
    <property type="term" value="P:negative regulation of bacterial-type flagellum-dependent cell motility"/>
    <property type="evidence" value="ECO:0007669"/>
    <property type="project" value="TreeGrafter"/>
</dbReference>
<comment type="subcellular location">
    <subcellularLocation>
        <location evidence="1">Cell membrane</location>
        <topology evidence="1">Multi-pass membrane protein</topology>
    </subcellularLocation>
</comment>
<feature type="transmembrane region" description="Helical" evidence="7">
    <location>
        <begin position="86"/>
        <end position="107"/>
    </location>
</feature>
<dbReference type="NCBIfam" id="TIGR00229">
    <property type="entry name" value="sensory_box"/>
    <property type="match status" value="1"/>
</dbReference>
<keyword evidence="3" id="KW-1003">Cell membrane</keyword>
<evidence type="ECO:0000256" key="6">
    <source>
        <dbReference type="ARBA" id="ARBA00023136"/>
    </source>
</evidence>
<dbReference type="SUPFAM" id="SSF55785">
    <property type="entry name" value="PYP-like sensor domain (PAS domain)"/>
    <property type="match status" value="1"/>
</dbReference>
<dbReference type="CDD" id="cd01949">
    <property type="entry name" value="GGDEF"/>
    <property type="match status" value="1"/>
</dbReference>
<sequence>MRSDGIAFVWPASGVAAGGLLMTAVQWRKTLLGGIFVASVLVNLNAGSSLAVTLWFSLANIVEAYLVCRIASGRDGASGSLNLPRWVARLALGAVAGSIASGTIASLAKIGSGQALEFFLSWTSTVLLGLLVVTPLVLAAGDRKMRRVAQITDGRVLLRSALFLATIAVSVAAFAQQSAPLLYLPLAMAMLMTYFLGPFGAASAVFIAALLGSLFTAKGMGSVHLVEGGPQTRALYFQVYLLVMLASTMPVATLLARSRAAARELRRNNAFLSAAEAKAHVGHWRLQLEPESLYWSDEVFAIHGMEKGRSPDLALALEAYHPADRERVSSSIKGSLASREPFSFEARIQRPDGTIRHVESTGEPELENGEVVAMFGVILDITERWQVLEELRRARNLARKQAREATKLADTDQLTGIASRRKFMERLSEEIARAEEGGGKLSLIMFDVDHFKAFNDSHGHAFGDLVLRMVAREAADSTRGQDLIGRIGGEEFAIIMPGAGMDTGTLAAERIRQRVANLRIEDDSGVAQNVSISLGIGEWTPGADEVWLMQAADNALYEAKRAGRNCLRQAA</sequence>
<dbReference type="InterPro" id="IPR000700">
    <property type="entry name" value="PAS-assoc_C"/>
</dbReference>
<dbReference type="CDD" id="cd00130">
    <property type="entry name" value="PAS"/>
    <property type="match status" value="1"/>
</dbReference>
<dbReference type="InterPro" id="IPR029787">
    <property type="entry name" value="Nucleotide_cyclase"/>
</dbReference>
<keyword evidence="5 7" id="KW-1133">Transmembrane helix</keyword>
<dbReference type="PROSITE" id="PS50887">
    <property type="entry name" value="GGDEF"/>
    <property type="match status" value="1"/>
</dbReference>
<dbReference type="InterPro" id="IPR001610">
    <property type="entry name" value="PAC"/>
</dbReference>
<evidence type="ECO:0000256" key="2">
    <source>
        <dbReference type="ARBA" id="ARBA00012528"/>
    </source>
</evidence>
<dbReference type="Gene3D" id="2.10.70.100">
    <property type="match status" value="1"/>
</dbReference>
<feature type="transmembrane region" description="Helical" evidence="7">
    <location>
        <begin position="235"/>
        <end position="256"/>
    </location>
</feature>
<dbReference type="Pfam" id="PF05231">
    <property type="entry name" value="MASE1"/>
    <property type="match status" value="1"/>
</dbReference>
<dbReference type="EMBL" id="CP016545">
    <property type="protein sequence ID" value="ANU08163.1"/>
    <property type="molecule type" value="Genomic_DNA"/>
</dbReference>
<protein>
    <recommendedName>
        <fullName evidence="2">diguanylate cyclase</fullName>
        <ecNumber evidence="2">2.7.7.65</ecNumber>
    </recommendedName>
</protein>
<dbReference type="SUPFAM" id="SSF55073">
    <property type="entry name" value="Nucleotide cyclase"/>
    <property type="match status" value="1"/>
</dbReference>
<feature type="transmembrane region" description="Helical" evidence="7">
    <location>
        <begin position="6"/>
        <end position="25"/>
    </location>
</feature>
<dbReference type="GO" id="GO:0005886">
    <property type="term" value="C:plasma membrane"/>
    <property type="evidence" value="ECO:0007669"/>
    <property type="project" value="UniProtKB-SubCell"/>
</dbReference>
<accession>A0A1C7DA27</accession>
<feature type="transmembrane region" description="Helical" evidence="7">
    <location>
        <begin position="191"/>
        <end position="215"/>
    </location>
</feature>
<evidence type="ECO:0000256" key="5">
    <source>
        <dbReference type="ARBA" id="ARBA00022989"/>
    </source>
</evidence>